<comment type="similarity">
    <text evidence="11 12">Belongs to the TonB-dependent receptor family.</text>
</comment>
<keyword evidence="8 12" id="KW-0798">TonB box</keyword>
<evidence type="ECO:0000256" key="12">
    <source>
        <dbReference type="RuleBase" id="RU003357"/>
    </source>
</evidence>
<dbReference type="PANTHER" id="PTHR32552:SF81">
    <property type="entry name" value="TONB-DEPENDENT OUTER MEMBRANE RECEPTOR"/>
    <property type="match status" value="1"/>
</dbReference>
<keyword evidence="5 11" id="KW-0812">Transmembrane</keyword>
<accession>A0A127F5N7</accession>
<dbReference type="Pfam" id="PF00593">
    <property type="entry name" value="TonB_dep_Rec_b-barrel"/>
    <property type="match status" value="1"/>
</dbReference>
<feature type="signal peptide" evidence="13">
    <location>
        <begin position="1"/>
        <end position="28"/>
    </location>
</feature>
<keyword evidence="17" id="KW-1185">Reference proteome</keyword>
<evidence type="ECO:0000259" key="14">
    <source>
        <dbReference type="Pfam" id="PF00593"/>
    </source>
</evidence>
<dbReference type="SUPFAM" id="SSF56935">
    <property type="entry name" value="Porins"/>
    <property type="match status" value="1"/>
</dbReference>
<dbReference type="Pfam" id="PF07715">
    <property type="entry name" value="Plug"/>
    <property type="match status" value="1"/>
</dbReference>
<evidence type="ECO:0000256" key="4">
    <source>
        <dbReference type="ARBA" id="ARBA00022496"/>
    </source>
</evidence>
<feature type="chain" id="PRO_5007448150" description="TonB-dependent receptor" evidence="13">
    <location>
        <begin position="29"/>
        <end position="732"/>
    </location>
</feature>
<evidence type="ECO:0000256" key="5">
    <source>
        <dbReference type="ARBA" id="ARBA00022692"/>
    </source>
</evidence>
<evidence type="ECO:0000256" key="3">
    <source>
        <dbReference type="ARBA" id="ARBA00022452"/>
    </source>
</evidence>
<dbReference type="GO" id="GO:0006826">
    <property type="term" value="P:iron ion transport"/>
    <property type="evidence" value="ECO:0007669"/>
    <property type="project" value="UniProtKB-KW"/>
</dbReference>
<dbReference type="PATRIC" id="fig|465721.4.peg.274"/>
<dbReference type="InterPro" id="IPR012910">
    <property type="entry name" value="Plug_dom"/>
</dbReference>
<keyword evidence="4" id="KW-0410">Iron transport</keyword>
<dbReference type="RefSeq" id="WP_066918022.1">
    <property type="nucleotide sequence ID" value="NZ_CP011971.1"/>
</dbReference>
<dbReference type="InterPro" id="IPR000531">
    <property type="entry name" value="Beta-barrel_TonB"/>
</dbReference>
<keyword evidence="9 11" id="KW-0472">Membrane</keyword>
<evidence type="ECO:0000256" key="9">
    <source>
        <dbReference type="ARBA" id="ARBA00023136"/>
    </source>
</evidence>
<evidence type="ECO:0000256" key="10">
    <source>
        <dbReference type="ARBA" id="ARBA00023237"/>
    </source>
</evidence>
<evidence type="ECO:0000313" key="16">
    <source>
        <dbReference type="EMBL" id="AMN45752.1"/>
    </source>
</evidence>
<dbReference type="GO" id="GO:0009279">
    <property type="term" value="C:cell outer membrane"/>
    <property type="evidence" value="ECO:0007669"/>
    <property type="project" value="UniProtKB-SubCell"/>
</dbReference>
<evidence type="ECO:0000256" key="6">
    <source>
        <dbReference type="ARBA" id="ARBA00023004"/>
    </source>
</evidence>
<keyword evidence="7" id="KW-0406">Ion transport</keyword>
<dbReference type="KEGG" id="sdf:ACG33_01250"/>
<feature type="domain" description="TonB-dependent receptor plug" evidence="15">
    <location>
        <begin position="51"/>
        <end position="161"/>
    </location>
</feature>
<gene>
    <name evidence="16" type="ORF">ACG33_01250</name>
</gene>
<keyword evidence="13" id="KW-0732">Signal</keyword>
<evidence type="ECO:0000256" key="13">
    <source>
        <dbReference type="SAM" id="SignalP"/>
    </source>
</evidence>
<evidence type="ECO:0000256" key="2">
    <source>
        <dbReference type="ARBA" id="ARBA00022448"/>
    </source>
</evidence>
<evidence type="ECO:0000256" key="7">
    <source>
        <dbReference type="ARBA" id="ARBA00023065"/>
    </source>
</evidence>
<comment type="subcellular location">
    <subcellularLocation>
        <location evidence="1 11">Cell outer membrane</location>
        <topology evidence="1 11">Multi-pass membrane protein</topology>
    </subcellularLocation>
</comment>
<dbReference type="Gene3D" id="2.40.170.20">
    <property type="entry name" value="TonB-dependent receptor, beta-barrel domain"/>
    <property type="match status" value="1"/>
</dbReference>
<organism evidence="16 17">
    <name type="scientific">Steroidobacter denitrificans</name>
    <dbReference type="NCBI Taxonomy" id="465721"/>
    <lineage>
        <taxon>Bacteria</taxon>
        <taxon>Pseudomonadati</taxon>
        <taxon>Pseudomonadota</taxon>
        <taxon>Gammaproteobacteria</taxon>
        <taxon>Steroidobacterales</taxon>
        <taxon>Steroidobacteraceae</taxon>
        <taxon>Steroidobacter</taxon>
    </lineage>
</organism>
<evidence type="ECO:0000259" key="15">
    <source>
        <dbReference type="Pfam" id="PF07715"/>
    </source>
</evidence>
<evidence type="ECO:0000256" key="8">
    <source>
        <dbReference type="ARBA" id="ARBA00023077"/>
    </source>
</evidence>
<proteinExistence type="inferred from homology"/>
<sequence length="732" mass="80534">MQANRVPLGSSVVSTLIFAAAVPLVAQAQDGSSGAVLEQIIVTAQKREENLQTVPFSVSAVSGESLARFQYQDLKNLNGLVPNVQFTQMSNVGLTLAPSIRGIGITNNPDPYTGTEVAVVIDGVVQGTRLLGLSDQFDIERIEVLRGPQGTLFGANTLGGVVNIVSRQPTGEFGAYGKLTVGNYDERNAAVAVNFPIVQDVLAGKVSLSQRQRDGFYTNLFDGSNLMWIDSSKARAYLLFTPNDDVRATLIVGRDRVRNGADVAANISSPDELFWRPGISRDVNFNLYSDSPHINRADLNTYTLNLDWTTGIGQLTAIANYMDFNAFNIQDVDATAEFLMNAGRDLASRQYSAELRLASDLGNSVELTVGAFFMNLHYDVNTMSMVHAFSPDIITQQDVRSDEESAALFAQLYWNVTDKLRLGAGLRMTRIETDLRSLNSTHQNPNLHPFYYARNIAESTLIDGFVANGSETWTEPGGKLSVDYKIAPDVMVYGYYARGFKSGGFNGRITDPLDIGPFEPEYIDTFEVGVRSDWLDQRLRANIGVFYSKWDDMQVPQSVFRGNPPVASSTILNAASAKSQGVELELQALPIDHLHISTSIGYLDAKYEDFKDAGVDYSGRPTPYAPQWTASLTASYDFQLNAGTLTPSFQYTFNDERWAAFTQFPAERLDSYNLVNANISFTPVEGSWKVALWATNLTDEKYLSSSLTVPPLFSFASFGAPRQYGIDVTFDF</sequence>
<keyword evidence="2 11" id="KW-0813">Transport</keyword>
<dbReference type="EMBL" id="CP011971">
    <property type="protein sequence ID" value="AMN45752.1"/>
    <property type="molecule type" value="Genomic_DNA"/>
</dbReference>
<dbReference type="InterPro" id="IPR036942">
    <property type="entry name" value="Beta-barrel_TonB_sf"/>
</dbReference>
<evidence type="ECO:0000256" key="11">
    <source>
        <dbReference type="PROSITE-ProRule" id="PRU01360"/>
    </source>
</evidence>
<evidence type="ECO:0008006" key="18">
    <source>
        <dbReference type="Google" id="ProtNLM"/>
    </source>
</evidence>
<keyword evidence="6" id="KW-0408">Iron</keyword>
<dbReference type="PANTHER" id="PTHR32552">
    <property type="entry name" value="FERRICHROME IRON RECEPTOR-RELATED"/>
    <property type="match status" value="1"/>
</dbReference>
<evidence type="ECO:0000256" key="1">
    <source>
        <dbReference type="ARBA" id="ARBA00004571"/>
    </source>
</evidence>
<reference evidence="16 17" key="1">
    <citation type="submission" date="2015-06" db="EMBL/GenBank/DDBJ databases">
        <title>A Comprehensive Approach to Explore the Metabolic and Phylogenetic Diversity of Bacterial Steroid Degradation in the Environment: Testosterone as an Example.</title>
        <authorList>
            <person name="Yang F.-C."/>
            <person name="Chen Y.-L."/>
            <person name="Yu C.-P."/>
            <person name="Tang S.-L."/>
            <person name="Wang P.-H."/>
            <person name="Ismail W."/>
            <person name="Wang C.-H."/>
            <person name="Yang C.-Y."/>
            <person name="Chiang Y.-R."/>
        </authorList>
    </citation>
    <scope>NUCLEOTIDE SEQUENCE [LARGE SCALE GENOMIC DNA]</scope>
    <source>
        <strain evidence="16 17">DSM 18526</strain>
    </source>
</reference>
<dbReference type="CDD" id="cd01347">
    <property type="entry name" value="ligand_gated_channel"/>
    <property type="match status" value="1"/>
</dbReference>
<evidence type="ECO:0000313" key="17">
    <source>
        <dbReference type="Proteomes" id="UP000070250"/>
    </source>
</evidence>
<protein>
    <recommendedName>
        <fullName evidence="18">TonB-dependent receptor</fullName>
    </recommendedName>
</protein>
<dbReference type="STRING" id="465721.ACG33_01250"/>
<dbReference type="OrthoDB" id="127311at2"/>
<dbReference type="PROSITE" id="PS52016">
    <property type="entry name" value="TONB_DEPENDENT_REC_3"/>
    <property type="match status" value="1"/>
</dbReference>
<dbReference type="AlphaFoldDB" id="A0A127F5N7"/>
<name>A0A127F5N7_STEDE</name>
<keyword evidence="3 11" id="KW-1134">Transmembrane beta strand</keyword>
<dbReference type="Proteomes" id="UP000070250">
    <property type="component" value="Chromosome"/>
</dbReference>
<dbReference type="InterPro" id="IPR039426">
    <property type="entry name" value="TonB-dep_rcpt-like"/>
</dbReference>
<feature type="domain" description="TonB-dependent receptor-like beta-barrel" evidence="14">
    <location>
        <begin position="242"/>
        <end position="697"/>
    </location>
</feature>
<keyword evidence="10 11" id="KW-0998">Cell outer membrane</keyword>